<dbReference type="EMBL" id="VSSQ01102273">
    <property type="protein sequence ID" value="MPN43703.1"/>
    <property type="molecule type" value="Genomic_DNA"/>
</dbReference>
<name>A0A645I8G0_9ZZZZ</name>
<organism evidence="2">
    <name type="scientific">bioreactor metagenome</name>
    <dbReference type="NCBI Taxonomy" id="1076179"/>
    <lineage>
        <taxon>unclassified sequences</taxon>
        <taxon>metagenomes</taxon>
        <taxon>ecological metagenomes</taxon>
    </lineage>
</organism>
<evidence type="ECO:0000313" key="2">
    <source>
        <dbReference type="EMBL" id="MPN43703.1"/>
    </source>
</evidence>
<gene>
    <name evidence="2" type="ORF">SDC9_191263</name>
</gene>
<comment type="caution">
    <text evidence="2">The sequence shown here is derived from an EMBL/GenBank/DDBJ whole genome shotgun (WGS) entry which is preliminary data.</text>
</comment>
<reference evidence="2" key="1">
    <citation type="submission" date="2019-08" db="EMBL/GenBank/DDBJ databases">
        <authorList>
            <person name="Kucharzyk K."/>
            <person name="Murdoch R.W."/>
            <person name="Higgins S."/>
            <person name="Loffler F."/>
        </authorList>
    </citation>
    <scope>NUCLEOTIDE SEQUENCE</scope>
</reference>
<protein>
    <recommendedName>
        <fullName evidence="3">HIRAN domain-containing protein</fullName>
    </recommendedName>
</protein>
<dbReference type="AlphaFoldDB" id="A0A645I8G0"/>
<feature type="region of interest" description="Disordered" evidence="1">
    <location>
        <begin position="114"/>
        <end position="134"/>
    </location>
</feature>
<dbReference type="Gene3D" id="3.30.70.2330">
    <property type="match status" value="1"/>
</dbReference>
<sequence>MKDRYITITGFKHYYGLRPFAIGNLVCCIKEPGNPFDSEAIKAVMPLVGKVGHVANSPSTLAGGTMSAGRIYDLVKKRFYVRVMFTTCTKVICKIEFGDPEEYKRELKGQMEDLKDDFDEDDDWETCDEDEISF</sequence>
<proteinExistence type="predicted"/>
<evidence type="ECO:0008006" key="3">
    <source>
        <dbReference type="Google" id="ProtNLM"/>
    </source>
</evidence>
<evidence type="ECO:0000256" key="1">
    <source>
        <dbReference type="SAM" id="MobiDB-lite"/>
    </source>
</evidence>
<accession>A0A645I8G0</accession>